<proteinExistence type="predicted"/>
<protein>
    <submittedName>
        <fullName evidence="1">Uncharacterized protein</fullName>
    </submittedName>
</protein>
<accession>A0ABN9X304</accession>
<comment type="caution">
    <text evidence="1">The sequence shown here is derived from an EMBL/GenBank/DDBJ whole genome shotgun (WGS) entry which is preliminary data.</text>
</comment>
<dbReference type="Proteomes" id="UP001189429">
    <property type="component" value="Unassembled WGS sequence"/>
</dbReference>
<organism evidence="1 2">
    <name type="scientific">Prorocentrum cordatum</name>
    <dbReference type="NCBI Taxonomy" id="2364126"/>
    <lineage>
        <taxon>Eukaryota</taxon>
        <taxon>Sar</taxon>
        <taxon>Alveolata</taxon>
        <taxon>Dinophyceae</taxon>
        <taxon>Prorocentrales</taxon>
        <taxon>Prorocentraceae</taxon>
        <taxon>Prorocentrum</taxon>
    </lineage>
</organism>
<dbReference type="InterPro" id="IPR033362">
    <property type="entry name" value="SSNA1_fam"/>
</dbReference>
<keyword evidence="2" id="KW-1185">Reference proteome</keyword>
<name>A0ABN9X304_9DINO</name>
<reference evidence="1" key="1">
    <citation type="submission" date="2023-10" db="EMBL/GenBank/DDBJ databases">
        <authorList>
            <person name="Chen Y."/>
            <person name="Shah S."/>
            <person name="Dougan E. K."/>
            <person name="Thang M."/>
            <person name="Chan C."/>
        </authorList>
    </citation>
    <scope>NUCLEOTIDE SEQUENCE [LARGE SCALE GENOMIC DNA]</scope>
</reference>
<evidence type="ECO:0000313" key="1">
    <source>
        <dbReference type="EMBL" id="CAK0893684.1"/>
    </source>
</evidence>
<dbReference type="PANTHER" id="PTHR28661:SF1">
    <property type="entry name" value="MICROTUBULE NUCLEATION FACTOR SSNA1"/>
    <property type="match status" value="1"/>
</dbReference>
<gene>
    <name evidence="1" type="ORF">PCOR1329_LOCUS72945</name>
</gene>
<sequence length="166" mass="18528">MALPGSSLQEYNSEPVNWFDSLRQQREQLIQQIQREEESKCEIQKQVSILTDALRKMSEGLARKKQVRSEYDKTIQKTEAAYMQILGSSETLPCATQSKTASLARVDVEGVMAGEPPRKRRCAVDPGVARVNQMLWESGPVAQEMLEREAAHAGLPIDALFYTGSG</sequence>
<evidence type="ECO:0000313" key="2">
    <source>
        <dbReference type="Proteomes" id="UP001189429"/>
    </source>
</evidence>
<dbReference type="PANTHER" id="PTHR28661">
    <property type="entry name" value="SJOEGREN SYNDROME NUCLEAR AUTOANTIGEN 1"/>
    <property type="match status" value="1"/>
</dbReference>
<dbReference type="EMBL" id="CAUYUJ010019788">
    <property type="protein sequence ID" value="CAK0893684.1"/>
    <property type="molecule type" value="Genomic_DNA"/>
</dbReference>